<organism evidence="1 2">
    <name type="scientific">Holothuria leucospilota</name>
    <name type="common">Black long sea cucumber</name>
    <name type="synonym">Mertensiothuria leucospilota</name>
    <dbReference type="NCBI Taxonomy" id="206669"/>
    <lineage>
        <taxon>Eukaryota</taxon>
        <taxon>Metazoa</taxon>
        <taxon>Echinodermata</taxon>
        <taxon>Eleutherozoa</taxon>
        <taxon>Echinozoa</taxon>
        <taxon>Holothuroidea</taxon>
        <taxon>Aspidochirotacea</taxon>
        <taxon>Aspidochirotida</taxon>
        <taxon>Holothuriidae</taxon>
        <taxon>Holothuria</taxon>
    </lineage>
</organism>
<dbReference type="AlphaFoldDB" id="A0A9Q1C4G8"/>
<accession>A0A9Q1C4G8</accession>
<reference evidence="1" key="1">
    <citation type="submission" date="2021-10" db="EMBL/GenBank/DDBJ databases">
        <title>Tropical sea cucumber genome reveals ecological adaptation and Cuvierian tubules defense mechanism.</title>
        <authorList>
            <person name="Chen T."/>
        </authorList>
    </citation>
    <scope>NUCLEOTIDE SEQUENCE</scope>
    <source>
        <strain evidence="1">Nanhai2018</strain>
        <tissue evidence="1">Muscle</tissue>
    </source>
</reference>
<proteinExistence type="predicted"/>
<keyword evidence="2" id="KW-1185">Reference proteome</keyword>
<evidence type="ECO:0000313" key="2">
    <source>
        <dbReference type="Proteomes" id="UP001152320"/>
    </source>
</evidence>
<sequence>MSFKGQYLTHNSSSSFLYHELLMKREYTLANQRYIVNYESTAYANHGFYGNNISVNFNIVNVMLSDADLRQSFSSV</sequence>
<gene>
    <name evidence="1" type="ORF">HOLleu_16727</name>
</gene>
<name>A0A9Q1C4G8_HOLLE</name>
<dbReference type="Proteomes" id="UP001152320">
    <property type="component" value="Chromosome 7"/>
</dbReference>
<protein>
    <submittedName>
        <fullName evidence="1">Uncharacterized protein</fullName>
    </submittedName>
</protein>
<dbReference type="EMBL" id="JAIZAY010000007">
    <property type="protein sequence ID" value="KAJ8039108.1"/>
    <property type="molecule type" value="Genomic_DNA"/>
</dbReference>
<evidence type="ECO:0000313" key="1">
    <source>
        <dbReference type="EMBL" id="KAJ8039108.1"/>
    </source>
</evidence>
<comment type="caution">
    <text evidence="1">The sequence shown here is derived from an EMBL/GenBank/DDBJ whole genome shotgun (WGS) entry which is preliminary data.</text>
</comment>